<evidence type="ECO:0000313" key="2">
    <source>
        <dbReference type="EMBL" id="KAJ3566743.1"/>
    </source>
</evidence>
<dbReference type="EMBL" id="JANPWZ010001322">
    <property type="protein sequence ID" value="KAJ3566743.1"/>
    <property type="molecule type" value="Genomic_DNA"/>
</dbReference>
<evidence type="ECO:0000256" key="1">
    <source>
        <dbReference type="SAM" id="MobiDB-lite"/>
    </source>
</evidence>
<proteinExistence type="predicted"/>
<accession>A0A9W8TL66</accession>
<dbReference type="Proteomes" id="UP001148614">
    <property type="component" value="Unassembled WGS sequence"/>
</dbReference>
<sequence length="123" mass="13165">MSAKACDDLVNDALQLKRSRPLLERLAYGREPSAKESVHCPACHPLDPEDGSDGKKNGLDAGTFDGLLVELGGLASPYTRVTGVLDHLDPWSPHADMPPACRPGNPAALGLGMTSFTTRDWRV</sequence>
<evidence type="ECO:0000313" key="3">
    <source>
        <dbReference type="Proteomes" id="UP001148614"/>
    </source>
</evidence>
<reference evidence="2" key="1">
    <citation type="submission" date="2022-07" db="EMBL/GenBank/DDBJ databases">
        <title>Genome Sequence of Xylaria arbuscula.</title>
        <authorList>
            <person name="Buettner E."/>
        </authorList>
    </citation>
    <scope>NUCLEOTIDE SEQUENCE</scope>
    <source>
        <strain evidence="2">VT107</strain>
    </source>
</reference>
<name>A0A9W8TL66_9PEZI</name>
<dbReference type="AlphaFoldDB" id="A0A9W8TL66"/>
<protein>
    <submittedName>
        <fullName evidence="2">Uncharacterized protein</fullName>
    </submittedName>
</protein>
<keyword evidence="3" id="KW-1185">Reference proteome</keyword>
<feature type="region of interest" description="Disordered" evidence="1">
    <location>
        <begin position="35"/>
        <end position="58"/>
    </location>
</feature>
<gene>
    <name evidence="2" type="ORF">NPX13_g7021</name>
</gene>
<comment type="caution">
    <text evidence="2">The sequence shown here is derived from an EMBL/GenBank/DDBJ whole genome shotgun (WGS) entry which is preliminary data.</text>
</comment>
<organism evidence="2 3">
    <name type="scientific">Xylaria arbuscula</name>
    <dbReference type="NCBI Taxonomy" id="114810"/>
    <lineage>
        <taxon>Eukaryota</taxon>
        <taxon>Fungi</taxon>
        <taxon>Dikarya</taxon>
        <taxon>Ascomycota</taxon>
        <taxon>Pezizomycotina</taxon>
        <taxon>Sordariomycetes</taxon>
        <taxon>Xylariomycetidae</taxon>
        <taxon>Xylariales</taxon>
        <taxon>Xylariaceae</taxon>
        <taxon>Xylaria</taxon>
    </lineage>
</organism>